<dbReference type="GO" id="GO:0140664">
    <property type="term" value="F:ATP-dependent DNA damage sensor activity"/>
    <property type="evidence" value="ECO:0007669"/>
    <property type="project" value="InterPro"/>
</dbReference>
<keyword evidence="7" id="KW-1185">Reference proteome</keyword>
<evidence type="ECO:0000259" key="5">
    <source>
        <dbReference type="SMART" id="SM00534"/>
    </source>
</evidence>
<evidence type="ECO:0000256" key="2">
    <source>
        <dbReference type="ARBA" id="ARBA00022840"/>
    </source>
</evidence>
<accession>A0A3N2QCM5</accession>
<sequence>MILWIARTQEQSEVGNLLRYLEELPLRSWSYLLNHAGKLLASYKLFVAHKAVFHDALYELGQLDALLSITTLMEETRVKGTAHAYAFTKFVEPSQAAKPHLALTAMWNPMLEPAVAVGNDITMDVGGVQTVVLTGPNAGGKSTFLTGVTYSILLSQVFGIAPAQLCELTPFSSINTYIDVTDDIAAGKSLFMAEVARFQDHLNRLRKLKRHELSFSIFDEPFSGTNPTEGAAAEYSVLNSIADYQNTLNIVATHYPMVMLLEKREPTKGFKNYQVYITKDEGGRIQYSYKIIPGESTQTIAIDILEEEGYSSEMLKQARDIIDNPDKYKKSFTEPKKPAKKTAPKSNQNNSHNKAGKK</sequence>
<dbReference type="SMART" id="SM00534">
    <property type="entry name" value="MUTSac"/>
    <property type="match status" value="1"/>
</dbReference>
<comment type="caution">
    <text evidence="6">The sequence shown here is derived from an EMBL/GenBank/DDBJ whole genome shotgun (WGS) entry which is preliminary data.</text>
</comment>
<feature type="region of interest" description="Disordered" evidence="4">
    <location>
        <begin position="316"/>
        <end position="358"/>
    </location>
</feature>
<protein>
    <recommendedName>
        <fullName evidence="5">DNA mismatch repair proteins mutS family domain-containing protein</fullName>
    </recommendedName>
</protein>
<evidence type="ECO:0000313" key="6">
    <source>
        <dbReference type="EMBL" id="ROT47573.1"/>
    </source>
</evidence>
<dbReference type="OrthoDB" id="9801987at2"/>
<proteinExistence type="predicted"/>
<keyword evidence="3" id="KW-0238">DNA-binding</keyword>
<feature type="domain" description="DNA mismatch repair proteins mutS family" evidence="5">
    <location>
        <begin position="128"/>
        <end position="323"/>
    </location>
</feature>
<evidence type="ECO:0000256" key="1">
    <source>
        <dbReference type="ARBA" id="ARBA00022741"/>
    </source>
</evidence>
<dbReference type="PANTHER" id="PTHR11361">
    <property type="entry name" value="DNA MISMATCH REPAIR PROTEIN MUTS FAMILY MEMBER"/>
    <property type="match status" value="1"/>
</dbReference>
<dbReference type="Pfam" id="PF00488">
    <property type="entry name" value="MutS_V"/>
    <property type="match status" value="1"/>
</dbReference>
<dbReference type="GO" id="GO:0030983">
    <property type="term" value="F:mismatched DNA binding"/>
    <property type="evidence" value="ECO:0007669"/>
    <property type="project" value="InterPro"/>
</dbReference>
<dbReference type="GO" id="GO:0005524">
    <property type="term" value="F:ATP binding"/>
    <property type="evidence" value="ECO:0007669"/>
    <property type="project" value="UniProtKB-KW"/>
</dbReference>
<organism evidence="6 7">
    <name type="scientific">Candidatus Cardinium hertigii</name>
    <dbReference type="NCBI Taxonomy" id="247481"/>
    <lineage>
        <taxon>Bacteria</taxon>
        <taxon>Pseudomonadati</taxon>
        <taxon>Bacteroidota</taxon>
        <taxon>Cytophagia</taxon>
        <taxon>Cytophagales</taxon>
        <taxon>Amoebophilaceae</taxon>
        <taxon>Candidatus Cardinium</taxon>
    </lineage>
</organism>
<dbReference type="GO" id="GO:0005829">
    <property type="term" value="C:cytosol"/>
    <property type="evidence" value="ECO:0007669"/>
    <property type="project" value="TreeGrafter"/>
</dbReference>
<evidence type="ECO:0000256" key="4">
    <source>
        <dbReference type="SAM" id="MobiDB-lite"/>
    </source>
</evidence>
<dbReference type="SUPFAM" id="SSF52540">
    <property type="entry name" value="P-loop containing nucleoside triphosphate hydrolases"/>
    <property type="match status" value="1"/>
</dbReference>
<dbReference type="GO" id="GO:0006298">
    <property type="term" value="P:mismatch repair"/>
    <property type="evidence" value="ECO:0007669"/>
    <property type="project" value="InterPro"/>
</dbReference>
<gene>
    <name evidence="6" type="ORF">EDM02_01895</name>
</gene>
<evidence type="ECO:0000313" key="7">
    <source>
        <dbReference type="Proteomes" id="UP000270927"/>
    </source>
</evidence>
<dbReference type="PANTHER" id="PTHR11361:SF99">
    <property type="entry name" value="DNA MISMATCH REPAIR PROTEIN"/>
    <property type="match status" value="1"/>
</dbReference>
<dbReference type="Gene3D" id="3.40.50.300">
    <property type="entry name" value="P-loop containing nucleotide triphosphate hydrolases"/>
    <property type="match status" value="1"/>
</dbReference>
<keyword evidence="1" id="KW-0547">Nucleotide-binding</keyword>
<feature type="compositionally biased region" description="Basic and acidic residues" evidence="4">
    <location>
        <begin position="316"/>
        <end position="337"/>
    </location>
</feature>
<evidence type="ECO:0000256" key="3">
    <source>
        <dbReference type="ARBA" id="ARBA00023125"/>
    </source>
</evidence>
<name>A0A3N2QCM5_9BACT</name>
<reference evidence="6 7" key="1">
    <citation type="submission" date="2018-09" db="EMBL/GenBank/DDBJ databases">
        <title>Comparative Genomics of Wolbachia-Cardinium Dual Endosymbiosis in a Plant-Parasitic Nematode.</title>
        <authorList>
            <person name="Brown A.M.V."/>
            <person name="Wasala S.K."/>
            <person name="Howe D.K."/>
            <person name="Peetz A.B."/>
            <person name="Zasada I.A."/>
            <person name="Denver D.R."/>
        </authorList>
    </citation>
    <scope>NUCLEOTIDE SEQUENCE [LARGE SCALE GENOMIC DNA]</scope>
    <source>
        <strain evidence="6 7">Pp_1</strain>
    </source>
</reference>
<dbReference type="InterPro" id="IPR027417">
    <property type="entry name" value="P-loop_NTPase"/>
</dbReference>
<dbReference type="EMBL" id="RARA01000021">
    <property type="protein sequence ID" value="ROT47573.1"/>
    <property type="molecule type" value="Genomic_DNA"/>
</dbReference>
<dbReference type="Proteomes" id="UP000270927">
    <property type="component" value="Unassembled WGS sequence"/>
</dbReference>
<dbReference type="InterPro" id="IPR000432">
    <property type="entry name" value="DNA_mismatch_repair_MutS_C"/>
</dbReference>
<feature type="compositionally biased region" description="Polar residues" evidence="4">
    <location>
        <begin position="346"/>
        <end position="358"/>
    </location>
</feature>
<dbReference type="InterPro" id="IPR045076">
    <property type="entry name" value="MutS"/>
</dbReference>
<dbReference type="AlphaFoldDB" id="A0A3N2QCM5"/>
<keyword evidence="2" id="KW-0067">ATP-binding</keyword>